<gene>
    <name evidence="1" type="ORF">TorRG33x02_245680</name>
</gene>
<dbReference type="InParanoid" id="A0A2P5DPR8"/>
<protein>
    <submittedName>
        <fullName evidence="1">Uncharacterized protein</fullName>
    </submittedName>
</protein>
<dbReference type="AlphaFoldDB" id="A0A2P5DPR8"/>
<accession>A0A2P5DPR8</accession>
<keyword evidence="2" id="KW-1185">Reference proteome</keyword>
<name>A0A2P5DPR8_TREOI</name>
<dbReference type="EMBL" id="JXTC01000257">
    <property type="protein sequence ID" value="PON75278.1"/>
    <property type="molecule type" value="Genomic_DNA"/>
</dbReference>
<proteinExistence type="predicted"/>
<sequence>MENLAPWTKLRAYVDKELSYQASRISEREREEETKKTDYGSFNSLPSDESLALSIVKSLLSSTRSGTFLLPKSSQSTYKSKPTFVVLVFLILG</sequence>
<organism evidence="1 2">
    <name type="scientific">Trema orientale</name>
    <name type="common">Charcoal tree</name>
    <name type="synonym">Celtis orientalis</name>
    <dbReference type="NCBI Taxonomy" id="63057"/>
    <lineage>
        <taxon>Eukaryota</taxon>
        <taxon>Viridiplantae</taxon>
        <taxon>Streptophyta</taxon>
        <taxon>Embryophyta</taxon>
        <taxon>Tracheophyta</taxon>
        <taxon>Spermatophyta</taxon>
        <taxon>Magnoliopsida</taxon>
        <taxon>eudicotyledons</taxon>
        <taxon>Gunneridae</taxon>
        <taxon>Pentapetalae</taxon>
        <taxon>rosids</taxon>
        <taxon>fabids</taxon>
        <taxon>Rosales</taxon>
        <taxon>Cannabaceae</taxon>
        <taxon>Trema</taxon>
    </lineage>
</organism>
<dbReference type="Proteomes" id="UP000237000">
    <property type="component" value="Unassembled WGS sequence"/>
</dbReference>
<evidence type="ECO:0000313" key="1">
    <source>
        <dbReference type="EMBL" id="PON75278.1"/>
    </source>
</evidence>
<reference evidence="2" key="1">
    <citation type="submission" date="2016-06" db="EMBL/GenBank/DDBJ databases">
        <title>Parallel loss of symbiosis genes in relatives of nitrogen-fixing non-legume Parasponia.</title>
        <authorList>
            <person name="Van Velzen R."/>
            <person name="Holmer R."/>
            <person name="Bu F."/>
            <person name="Rutten L."/>
            <person name="Van Zeijl A."/>
            <person name="Liu W."/>
            <person name="Santuari L."/>
            <person name="Cao Q."/>
            <person name="Sharma T."/>
            <person name="Shen D."/>
            <person name="Roswanjaya Y."/>
            <person name="Wardhani T."/>
            <person name="Kalhor M.S."/>
            <person name="Jansen J."/>
            <person name="Van den Hoogen J."/>
            <person name="Gungor B."/>
            <person name="Hartog M."/>
            <person name="Hontelez J."/>
            <person name="Verver J."/>
            <person name="Yang W.-C."/>
            <person name="Schijlen E."/>
            <person name="Repin R."/>
            <person name="Schilthuizen M."/>
            <person name="Schranz E."/>
            <person name="Heidstra R."/>
            <person name="Miyata K."/>
            <person name="Fedorova E."/>
            <person name="Kohlen W."/>
            <person name="Bisseling T."/>
            <person name="Smit S."/>
            <person name="Geurts R."/>
        </authorList>
    </citation>
    <scope>NUCLEOTIDE SEQUENCE [LARGE SCALE GENOMIC DNA]</scope>
    <source>
        <strain evidence="2">cv. RG33-2</strain>
    </source>
</reference>
<evidence type="ECO:0000313" key="2">
    <source>
        <dbReference type="Proteomes" id="UP000237000"/>
    </source>
</evidence>
<comment type="caution">
    <text evidence="1">The sequence shown here is derived from an EMBL/GenBank/DDBJ whole genome shotgun (WGS) entry which is preliminary data.</text>
</comment>